<dbReference type="Gene3D" id="3.20.20.70">
    <property type="entry name" value="Aldolase class I"/>
    <property type="match status" value="1"/>
</dbReference>
<dbReference type="PANTHER" id="PTHR47916:SF1">
    <property type="entry name" value="3-HYDROXY-5-PHOSPHONOOXYPENTANE-2,4-DIONE THIOLASE"/>
    <property type="match status" value="1"/>
</dbReference>
<dbReference type="Proteomes" id="UP000716004">
    <property type="component" value="Unassembled WGS sequence"/>
</dbReference>
<sequence>MKGLERKMGRMNRFMRNGHSLILAYDQGLEHGPTDFNEKNVDPAYVIDIANRGGFDAFVCQKGIAEKYHELIDVPILMKVNGKTAIYGRDPVARQNCSVSYAEKLGASAIGYTIYIGSQFEGEMMAEFGRIQEEAHDLGLAVVLWIYPRGEYVKNDTAPEMIAYAARSALELGADAAKIKYTGDRKSFSWAVRAAGSIPVYMAGGKKTKDETDFLRQAHDCISAGATGLAVGRNVWQSEDPLEFSKRLNSVVIEGREPETVLKTA</sequence>
<evidence type="ECO:0000313" key="5">
    <source>
        <dbReference type="EMBL" id="MBX8644748.1"/>
    </source>
</evidence>
<evidence type="ECO:0000256" key="3">
    <source>
        <dbReference type="PIRSR" id="PIRSR038992-1"/>
    </source>
</evidence>
<dbReference type="InterPro" id="IPR050456">
    <property type="entry name" value="DeoC/FbaB_aldolase"/>
</dbReference>
<dbReference type="PANTHER" id="PTHR47916">
    <property type="entry name" value="FRUCTOSE-BISPHOSPHATE ALDOLASE CLASS 1"/>
    <property type="match status" value="1"/>
</dbReference>
<dbReference type="SMART" id="SM01133">
    <property type="entry name" value="DeoC"/>
    <property type="match status" value="1"/>
</dbReference>
<dbReference type="CDD" id="cd00958">
    <property type="entry name" value="DhnA"/>
    <property type="match status" value="1"/>
</dbReference>
<dbReference type="AlphaFoldDB" id="A0A8J7YPY5"/>
<dbReference type="PIRSF" id="PIRSF038992">
    <property type="entry name" value="Aldolase_Ia"/>
    <property type="match status" value="1"/>
</dbReference>
<feature type="active site" description="Schiff-base intermediate with dihydroxyacetone-P" evidence="3">
    <location>
        <position position="178"/>
    </location>
</feature>
<dbReference type="SUPFAM" id="SSF51569">
    <property type="entry name" value="Aldolase"/>
    <property type="match status" value="1"/>
</dbReference>
<feature type="active site" description="Proton donor" evidence="3">
    <location>
        <position position="147"/>
    </location>
</feature>
<dbReference type="InterPro" id="IPR013785">
    <property type="entry name" value="Aldolase_TIM"/>
</dbReference>
<comment type="similarity">
    <text evidence="1">Belongs to the DeoC/FbaB aldolase family.</text>
</comment>
<comment type="caution">
    <text evidence="5">The sequence shown here is derived from an EMBL/GenBank/DDBJ whole genome shotgun (WGS) entry which is preliminary data.</text>
</comment>
<evidence type="ECO:0000313" key="6">
    <source>
        <dbReference type="Proteomes" id="UP000750197"/>
    </source>
</evidence>
<dbReference type="EMBL" id="JAGVSJ010000002">
    <property type="protein sequence ID" value="MBX8631189.1"/>
    <property type="molecule type" value="Genomic_DNA"/>
</dbReference>
<evidence type="ECO:0000256" key="2">
    <source>
        <dbReference type="ARBA" id="ARBA00013068"/>
    </source>
</evidence>
<dbReference type="InterPro" id="IPR002915">
    <property type="entry name" value="DeoC/FbaB/LacD_aldolase"/>
</dbReference>
<dbReference type="InterPro" id="IPR041720">
    <property type="entry name" value="FbaB-like"/>
</dbReference>
<gene>
    <name evidence="4" type="ORF">J9259_01510</name>
    <name evidence="5" type="ORF">KIY12_08525</name>
</gene>
<name>A0A8J7YPY5_9ARCH</name>
<dbReference type="GO" id="GO:0004332">
    <property type="term" value="F:fructose-bisphosphate aldolase activity"/>
    <property type="evidence" value="ECO:0007669"/>
    <property type="project" value="UniProtKB-EC"/>
</dbReference>
<dbReference type="EMBL" id="JAHEAC010000096">
    <property type="protein sequence ID" value="MBX8644748.1"/>
    <property type="molecule type" value="Genomic_DNA"/>
</dbReference>
<dbReference type="Pfam" id="PF01791">
    <property type="entry name" value="DeoC"/>
    <property type="match status" value="1"/>
</dbReference>
<protein>
    <recommendedName>
        <fullName evidence="2">fructose-bisphosphate aldolase</fullName>
        <ecNumber evidence="2">4.1.2.13</ecNumber>
    </recommendedName>
</protein>
<accession>A0A8J7YPY5</accession>
<evidence type="ECO:0000313" key="4">
    <source>
        <dbReference type="EMBL" id="MBX8631189.1"/>
    </source>
</evidence>
<reference evidence="5" key="1">
    <citation type="submission" date="2021-05" db="EMBL/GenBank/DDBJ databases">
        <title>Genomic insights into ecological role and evolution of a novel Thermoplasmata order Candidatus Sysuiplasmatales.</title>
        <authorList>
            <person name="Yuan Y."/>
        </authorList>
    </citation>
    <scope>NUCLEOTIDE SEQUENCE</scope>
    <source>
        <strain evidence="5">TUT19-bin139</strain>
        <strain evidence="4">YP2-bin.285</strain>
    </source>
</reference>
<dbReference type="EC" id="4.1.2.13" evidence="2"/>
<organism evidence="5 6">
    <name type="scientific">Candidatus Sysuiplasma superficiale</name>
    <dbReference type="NCBI Taxonomy" id="2823368"/>
    <lineage>
        <taxon>Archaea</taxon>
        <taxon>Methanobacteriati</taxon>
        <taxon>Thermoplasmatota</taxon>
        <taxon>Thermoplasmata</taxon>
        <taxon>Candidatus Sysuiplasmatales</taxon>
        <taxon>Candidatus Sysuiplasmataceae</taxon>
        <taxon>Candidatus Sysuiplasma</taxon>
    </lineage>
</organism>
<proteinExistence type="inferred from homology"/>
<dbReference type="Proteomes" id="UP000750197">
    <property type="component" value="Unassembled WGS sequence"/>
</dbReference>
<evidence type="ECO:0000256" key="1">
    <source>
        <dbReference type="ARBA" id="ARBA00008116"/>
    </source>
</evidence>